<reference evidence="4" key="1">
    <citation type="submission" date="2015-02" db="EMBL/GenBank/DDBJ databases">
        <title>Genome sequencing for Strongylocentrotus purpuratus.</title>
        <authorList>
            <person name="Murali S."/>
            <person name="Liu Y."/>
            <person name="Vee V."/>
            <person name="English A."/>
            <person name="Wang M."/>
            <person name="Skinner E."/>
            <person name="Han Y."/>
            <person name="Muzny D.M."/>
            <person name="Worley K.C."/>
            <person name="Gibbs R.A."/>
        </authorList>
    </citation>
    <scope>NUCLEOTIDE SEQUENCE</scope>
</reference>
<keyword evidence="2" id="KW-1133">Transmembrane helix</keyword>
<accession>A0A7M7PS12</accession>
<evidence type="ECO:0000256" key="1">
    <source>
        <dbReference type="SAM" id="MobiDB-lite"/>
    </source>
</evidence>
<evidence type="ECO:0000313" key="4">
    <source>
        <dbReference type="Proteomes" id="UP000007110"/>
    </source>
</evidence>
<dbReference type="OMA" id="ANIGGWV"/>
<feature type="transmembrane region" description="Helical" evidence="2">
    <location>
        <begin position="118"/>
        <end position="137"/>
    </location>
</feature>
<feature type="region of interest" description="Disordered" evidence="1">
    <location>
        <begin position="1"/>
        <end position="37"/>
    </location>
</feature>
<dbReference type="EnsemblMetazoa" id="XM_030999565">
    <property type="protein sequence ID" value="XP_030855425"/>
    <property type="gene ID" value="LOC100891523"/>
</dbReference>
<dbReference type="RefSeq" id="XP_030855417.1">
    <property type="nucleotide sequence ID" value="XM_030999557.1"/>
</dbReference>
<keyword evidence="2" id="KW-0472">Membrane</keyword>
<dbReference type="RefSeq" id="XP_030855433.1">
    <property type="nucleotide sequence ID" value="XM_030999573.1"/>
</dbReference>
<dbReference type="EnsemblMetazoa" id="XM_030999557">
    <property type="protein sequence ID" value="XP_030855417"/>
    <property type="gene ID" value="LOC100891523"/>
</dbReference>
<dbReference type="Proteomes" id="UP000007110">
    <property type="component" value="Unassembled WGS sequence"/>
</dbReference>
<dbReference type="GeneID" id="100891523"/>
<sequence>MGVGERRGGRRAGGHRRANHRHNHHNHHHNHHRHIHHQCRLHGGIHGNRRMFRGPGLSTFGWRRRGGNRGGNQGGPPVAVTPVHCVSLMMLIMLGMFGFIAGMTLANIGGWLASSVGIAGMVVLLISAILLIIVIVLRCHMQKLSPQPAVGMEAGTLNPNMTVSNVTLQGGSATVSQVGETTSYIIQTGVMQPGGVAMGTQPGYPGGPAQPYPPPSQNYPVAPYPPYPNGAAQYPPPTNPPAASMPYPQPGAAPPVNYAVPYPAQPSANSHMGVVNPTSQGNDIVPPPSYNDVMTGNVTYDEGQGMNPGSGPT</sequence>
<dbReference type="RefSeq" id="XP_030855425.1">
    <property type="nucleotide sequence ID" value="XM_030999565.1"/>
</dbReference>
<feature type="region of interest" description="Disordered" evidence="1">
    <location>
        <begin position="274"/>
        <end position="313"/>
    </location>
</feature>
<keyword evidence="2" id="KW-0812">Transmembrane</keyword>
<name>A0A7M7PS12_STRPU</name>
<feature type="compositionally biased region" description="Basic residues" evidence="1">
    <location>
        <begin position="8"/>
        <end position="37"/>
    </location>
</feature>
<protein>
    <submittedName>
        <fullName evidence="3">Uncharacterized protein</fullName>
    </submittedName>
</protein>
<organism evidence="3 4">
    <name type="scientific">Strongylocentrotus purpuratus</name>
    <name type="common">Purple sea urchin</name>
    <dbReference type="NCBI Taxonomy" id="7668"/>
    <lineage>
        <taxon>Eukaryota</taxon>
        <taxon>Metazoa</taxon>
        <taxon>Echinodermata</taxon>
        <taxon>Eleutherozoa</taxon>
        <taxon>Echinozoa</taxon>
        <taxon>Echinoidea</taxon>
        <taxon>Euechinoidea</taxon>
        <taxon>Echinacea</taxon>
        <taxon>Camarodonta</taxon>
        <taxon>Echinidea</taxon>
        <taxon>Strongylocentrotidae</taxon>
        <taxon>Strongylocentrotus</taxon>
    </lineage>
</organism>
<dbReference type="EnsemblMetazoa" id="XM_030999573">
    <property type="protein sequence ID" value="XP_030855433"/>
    <property type="gene ID" value="LOC100891523"/>
</dbReference>
<keyword evidence="4" id="KW-1185">Reference proteome</keyword>
<feature type="transmembrane region" description="Helical" evidence="2">
    <location>
        <begin position="91"/>
        <end position="112"/>
    </location>
</feature>
<dbReference type="AlphaFoldDB" id="A0A7M7PS12"/>
<dbReference type="InParanoid" id="A0A7M7PS12"/>
<evidence type="ECO:0000256" key="2">
    <source>
        <dbReference type="SAM" id="Phobius"/>
    </source>
</evidence>
<proteinExistence type="predicted"/>
<dbReference type="KEGG" id="spu:100891523"/>
<dbReference type="RefSeq" id="XP_030855428.1">
    <property type="nucleotide sequence ID" value="XM_030999568.1"/>
</dbReference>
<reference evidence="3" key="2">
    <citation type="submission" date="2021-01" db="UniProtKB">
        <authorList>
            <consortium name="EnsemblMetazoa"/>
        </authorList>
    </citation>
    <scope>IDENTIFICATION</scope>
</reference>
<dbReference type="EnsemblMetazoa" id="XM_030999568">
    <property type="protein sequence ID" value="XP_030855428"/>
    <property type="gene ID" value="LOC100891523"/>
</dbReference>
<evidence type="ECO:0000313" key="3">
    <source>
        <dbReference type="EnsemblMetazoa" id="XP_030855428"/>
    </source>
</evidence>